<evidence type="ECO:0000259" key="2">
    <source>
        <dbReference type="Pfam" id="PF13098"/>
    </source>
</evidence>
<dbReference type="EMBL" id="JANHAX010000005">
    <property type="protein sequence ID" value="MDQ2091414.1"/>
    <property type="molecule type" value="Genomic_DNA"/>
</dbReference>
<dbReference type="InterPro" id="IPR041737">
    <property type="entry name" value="SoxW"/>
</dbReference>
<name>A0AAE4B6J4_9RHOB</name>
<evidence type="ECO:0000256" key="1">
    <source>
        <dbReference type="SAM" id="SignalP"/>
    </source>
</evidence>
<protein>
    <submittedName>
        <fullName evidence="3">Thioredoxin family protein</fullName>
    </submittedName>
</protein>
<proteinExistence type="predicted"/>
<keyword evidence="4" id="KW-1185">Reference proteome</keyword>
<dbReference type="Gene3D" id="3.40.30.10">
    <property type="entry name" value="Glutaredoxin"/>
    <property type="match status" value="1"/>
</dbReference>
<organism evidence="3 4">
    <name type="scientific">Marimonas arenosa</name>
    <dbReference type="NCBI Taxonomy" id="1795305"/>
    <lineage>
        <taxon>Bacteria</taxon>
        <taxon>Pseudomonadati</taxon>
        <taxon>Pseudomonadota</taxon>
        <taxon>Alphaproteobacteria</taxon>
        <taxon>Rhodobacterales</taxon>
        <taxon>Paracoccaceae</taxon>
        <taxon>Marimonas</taxon>
    </lineage>
</organism>
<evidence type="ECO:0000313" key="4">
    <source>
        <dbReference type="Proteomes" id="UP001226762"/>
    </source>
</evidence>
<feature type="signal peptide" evidence="1">
    <location>
        <begin position="1"/>
        <end position="22"/>
    </location>
</feature>
<dbReference type="InterPro" id="IPR012336">
    <property type="entry name" value="Thioredoxin-like_fold"/>
</dbReference>
<comment type="caution">
    <text evidence="3">The sequence shown here is derived from an EMBL/GenBank/DDBJ whole genome shotgun (WGS) entry which is preliminary data.</text>
</comment>
<dbReference type="SUPFAM" id="SSF52833">
    <property type="entry name" value="Thioredoxin-like"/>
    <property type="match status" value="1"/>
</dbReference>
<dbReference type="RefSeq" id="WP_306736702.1">
    <property type="nucleotide sequence ID" value="NZ_JANHAX010000005.1"/>
</dbReference>
<feature type="domain" description="Thioredoxin-like fold" evidence="2">
    <location>
        <begin position="60"/>
        <end position="165"/>
    </location>
</feature>
<accession>A0AAE4B6J4</accession>
<dbReference type="Pfam" id="PF13098">
    <property type="entry name" value="Thioredoxin_2"/>
    <property type="match status" value="1"/>
</dbReference>
<reference evidence="3" key="2">
    <citation type="submission" date="2023-02" db="EMBL/GenBank/DDBJ databases">
        <title>'Rhodoalgimonas zhirmunskyi' gen. nov., isolated from a red alga.</title>
        <authorList>
            <person name="Nedashkovskaya O.I."/>
            <person name="Otstavnykh N.Y."/>
            <person name="Bystritskaya E.P."/>
            <person name="Balabanova L.A."/>
            <person name="Isaeva M.P."/>
        </authorList>
    </citation>
    <scope>NUCLEOTIDE SEQUENCE</scope>
    <source>
        <strain evidence="3">KCTC 52189</strain>
    </source>
</reference>
<feature type="chain" id="PRO_5042176063" evidence="1">
    <location>
        <begin position="23"/>
        <end position="206"/>
    </location>
</feature>
<gene>
    <name evidence="3" type="ORF">NO357_16055</name>
</gene>
<evidence type="ECO:0000313" key="3">
    <source>
        <dbReference type="EMBL" id="MDQ2091414.1"/>
    </source>
</evidence>
<dbReference type="AlphaFoldDB" id="A0AAE4B6J4"/>
<sequence>MLTRRSVLASGVALAAAGPVLGAGSDTGAEVHVELGDDGLHKQPWFLDSFLELGDDLQAAADNGRNLMVIWEQNGCPYCRELHYVNFQRAEITDFIQAHFDVIQLDMFGAREVRDFDGETLEERRLAEKWGVQFTPTTQLFHAENAGAGTLREAEVFRMPGYLKPFHYLSSLEYVVAQDYKNQGFQRFLQDKFEKLREQGIDPDVW</sequence>
<dbReference type="InterPro" id="IPR036249">
    <property type="entry name" value="Thioredoxin-like_sf"/>
</dbReference>
<dbReference type="Proteomes" id="UP001226762">
    <property type="component" value="Unassembled WGS sequence"/>
</dbReference>
<keyword evidence="1" id="KW-0732">Signal</keyword>
<dbReference type="CDD" id="cd02951">
    <property type="entry name" value="SoxW"/>
    <property type="match status" value="1"/>
</dbReference>
<reference evidence="3" key="1">
    <citation type="submission" date="2022-07" db="EMBL/GenBank/DDBJ databases">
        <authorList>
            <person name="Otstavnykh N."/>
            <person name="Isaeva M."/>
            <person name="Bystritskaya E."/>
        </authorList>
    </citation>
    <scope>NUCLEOTIDE SEQUENCE</scope>
    <source>
        <strain evidence="3">KCTC 52189</strain>
    </source>
</reference>